<dbReference type="InterPro" id="IPR018738">
    <property type="entry name" value="DUF2280"/>
</dbReference>
<comment type="caution">
    <text evidence="1">The sequence shown here is derived from an EMBL/GenBank/DDBJ whole genome shotgun (WGS) entry which is preliminary data.</text>
</comment>
<reference evidence="1 2" key="1">
    <citation type="submission" date="2014-02" db="EMBL/GenBank/DDBJ databases">
        <title>Comparative genomics and transcriptomics to identify genetic mechanisms underlying the emergence of carbapenem resistant Acinetobacter baumannii (CRAb).</title>
        <authorList>
            <person name="Harris A.D."/>
            <person name="Johnson K.J."/>
            <person name="George J."/>
            <person name="Shefchek K."/>
            <person name="Daugherty S.C."/>
            <person name="Parankush S."/>
            <person name="Sadzewicz L."/>
            <person name="Tallon L."/>
            <person name="Sengamalay N."/>
            <person name="Hazen T.H."/>
            <person name="Rasko D.A."/>
        </authorList>
    </citation>
    <scope>NUCLEOTIDE SEQUENCE [LARGE SCALE GENOMIC DNA]</scope>
    <source>
        <strain evidence="1 2">1295743</strain>
    </source>
</reference>
<protein>
    <recommendedName>
        <fullName evidence="3">DUF2280 domain-containing protein</fullName>
    </recommendedName>
</protein>
<dbReference type="Pfam" id="PF10045">
    <property type="entry name" value="DUF2280"/>
    <property type="match status" value="1"/>
</dbReference>
<sequence>MATLKEPVKIFIVQSLACRDTPQEVAELVKQEFGVDIDRVQVATYDPTKVAGKNLSKKYVELFEKTRDEFDKGLIDIPIANKYYRLKQYQRQLEKTRNVKTALKILEQAAKDIGGQFTNRQEITGKDGGPVQTVNSEIPVPMEDYLKARREVLDEY</sequence>
<accession>A0A009IGM0</accession>
<evidence type="ECO:0008006" key="3">
    <source>
        <dbReference type="Google" id="ProtNLM"/>
    </source>
</evidence>
<dbReference type="PATRIC" id="fig|1310613.3.peg.3595"/>
<dbReference type="Proteomes" id="UP000020595">
    <property type="component" value="Unassembled WGS sequence"/>
</dbReference>
<evidence type="ECO:0000313" key="1">
    <source>
        <dbReference type="EMBL" id="EXB03794.1"/>
    </source>
</evidence>
<dbReference type="RefSeq" id="WP_000212566.1">
    <property type="nucleotide sequence ID" value="NZ_JEWH01000073.1"/>
</dbReference>
<proteinExistence type="predicted"/>
<dbReference type="AlphaFoldDB" id="A0A009IGM0"/>
<gene>
    <name evidence="1" type="ORF">J512_3757</name>
</gene>
<name>A0A009IGM0_ACIB9</name>
<evidence type="ECO:0000313" key="2">
    <source>
        <dbReference type="Proteomes" id="UP000020595"/>
    </source>
</evidence>
<dbReference type="EMBL" id="JEWH01000073">
    <property type="protein sequence ID" value="EXB03794.1"/>
    <property type="molecule type" value="Genomic_DNA"/>
</dbReference>
<organism evidence="1 2">
    <name type="scientific">Acinetobacter baumannii (strain 1295743)</name>
    <dbReference type="NCBI Taxonomy" id="1310613"/>
    <lineage>
        <taxon>Bacteria</taxon>
        <taxon>Pseudomonadati</taxon>
        <taxon>Pseudomonadota</taxon>
        <taxon>Gammaproteobacteria</taxon>
        <taxon>Moraxellales</taxon>
        <taxon>Moraxellaceae</taxon>
        <taxon>Acinetobacter</taxon>
        <taxon>Acinetobacter calcoaceticus/baumannii complex</taxon>
    </lineage>
</organism>